<comment type="caution">
    <text evidence="10">The sequence shown here is derived from an EMBL/GenBank/DDBJ whole genome shotgun (WGS) entry which is preliminary data.</text>
</comment>
<evidence type="ECO:0000256" key="1">
    <source>
        <dbReference type="ARBA" id="ARBA00004123"/>
    </source>
</evidence>
<feature type="region of interest" description="Disordered" evidence="8">
    <location>
        <begin position="544"/>
        <end position="580"/>
    </location>
</feature>
<keyword evidence="3" id="KW-0677">Repeat</keyword>
<sequence>MEEEIVYISSESESEENKVDLKSAQTQQNRQKRKIEEKEEDVAGPSSKIRKKEPLSDSEDESDDEEDKFDENTQETGIKFMKEAIDWNDAPIPNAEKVRELLYEYWIHRKEVEGKLPDRFLEKKDKESRKCRVTSCPYKNEGGYKSTRGFCDIHSSMSSTIKSLLNGVLCSTANCYNKAKVNRVKALCESCSRLPDDLRLKESNLNLEYCPINNESIIDMANKGAEKFAEWQAENPYDGYYVGISAQKLSKRLGGHDNVADRRGYYKVAIIGKFDNCYDAREFEYEVLHRSATKIGSKYFRNIDPGGDYHHKNMERSAICYVLFYKNDVQDPLAPNPQKDYHMRNFTHGHQSITYKKFPLPELPTIPVYKRRIFNATVALHKVGYEVRLTHIEKSIQGLNKFKCGIDNCPKSFCSIEVLRTHITHCHREFLICNLCDTFTTKSKLYMELHRERVHGIQRQNQYTCGFDGCLETFTSQREVDNHRRSHPIKCPVCGKIITRGMLRKHHKSFHPNVPYVTPGGKKENEIGEFGCEFCTKSYNKKNSLTNHQSKKHPNEYAAKQAEKRASSSSSSSSSSSKKN</sequence>
<dbReference type="Gene3D" id="3.30.160.60">
    <property type="entry name" value="Classic Zinc Finger"/>
    <property type="match status" value="2"/>
</dbReference>
<feature type="domain" description="C2H2-type" evidence="9">
    <location>
        <begin position="463"/>
        <end position="492"/>
    </location>
</feature>
<dbReference type="SMART" id="SM00355">
    <property type="entry name" value="ZnF_C2H2"/>
    <property type="match status" value="5"/>
</dbReference>
<evidence type="ECO:0000256" key="7">
    <source>
        <dbReference type="PROSITE-ProRule" id="PRU00042"/>
    </source>
</evidence>
<feature type="compositionally biased region" description="Low complexity" evidence="8">
    <location>
        <begin position="1"/>
        <end position="11"/>
    </location>
</feature>
<evidence type="ECO:0000256" key="2">
    <source>
        <dbReference type="ARBA" id="ARBA00022723"/>
    </source>
</evidence>
<feature type="domain" description="C2H2-type" evidence="9">
    <location>
        <begin position="530"/>
        <end position="558"/>
    </location>
</feature>
<name>A0A9J6C0M0_POLVA</name>
<dbReference type="PROSITE" id="PS00028">
    <property type="entry name" value="ZINC_FINGER_C2H2_1"/>
    <property type="match status" value="4"/>
</dbReference>
<dbReference type="InterPro" id="IPR013087">
    <property type="entry name" value="Znf_C2H2_type"/>
</dbReference>
<keyword evidence="6" id="KW-0539">Nucleus</keyword>
<reference evidence="10" key="1">
    <citation type="submission" date="2021-03" db="EMBL/GenBank/DDBJ databases">
        <title>Chromosome level genome of the anhydrobiotic midge Polypedilum vanderplanki.</title>
        <authorList>
            <person name="Yoshida Y."/>
            <person name="Kikawada T."/>
            <person name="Gusev O."/>
        </authorList>
    </citation>
    <scope>NUCLEOTIDE SEQUENCE</scope>
    <source>
        <strain evidence="10">NIAS01</strain>
        <tissue evidence="10">Whole body or cell culture</tissue>
    </source>
</reference>
<dbReference type="Proteomes" id="UP001107558">
    <property type="component" value="Chromosome 2"/>
</dbReference>
<dbReference type="EMBL" id="JADBJN010000002">
    <property type="protein sequence ID" value="KAG5675456.1"/>
    <property type="molecule type" value="Genomic_DNA"/>
</dbReference>
<accession>A0A9J6C0M0</accession>
<comment type="subcellular location">
    <subcellularLocation>
        <location evidence="1">Nucleus</location>
    </subcellularLocation>
</comment>
<evidence type="ECO:0000256" key="5">
    <source>
        <dbReference type="ARBA" id="ARBA00022833"/>
    </source>
</evidence>
<feature type="compositionally biased region" description="Low complexity" evidence="8">
    <location>
        <begin position="567"/>
        <end position="580"/>
    </location>
</feature>
<keyword evidence="4 7" id="KW-0863">Zinc-finger</keyword>
<proteinExistence type="predicted"/>
<feature type="compositionally biased region" description="Acidic residues" evidence="8">
    <location>
        <begin position="56"/>
        <end position="73"/>
    </location>
</feature>
<protein>
    <recommendedName>
        <fullName evidence="9">C2H2-type domain-containing protein</fullName>
    </recommendedName>
</protein>
<evidence type="ECO:0000256" key="3">
    <source>
        <dbReference type="ARBA" id="ARBA00022737"/>
    </source>
</evidence>
<dbReference type="OrthoDB" id="7852576at2759"/>
<gene>
    <name evidence="10" type="ORF">PVAND_005360</name>
</gene>
<evidence type="ECO:0000313" key="11">
    <source>
        <dbReference type="Proteomes" id="UP001107558"/>
    </source>
</evidence>
<organism evidence="10 11">
    <name type="scientific">Polypedilum vanderplanki</name>
    <name type="common">Sleeping chironomid midge</name>
    <dbReference type="NCBI Taxonomy" id="319348"/>
    <lineage>
        <taxon>Eukaryota</taxon>
        <taxon>Metazoa</taxon>
        <taxon>Ecdysozoa</taxon>
        <taxon>Arthropoda</taxon>
        <taxon>Hexapoda</taxon>
        <taxon>Insecta</taxon>
        <taxon>Pterygota</taxon>
        <taxon>Neoptera</taxon>
        <taxon>Endopterygota</taxon>
        <taxon>Diptera</taxon>
        <taxon>Nematocera</taxon>
        <taxon>Chironomoidea</taxon>
        <taxon>Chironomidae</taxon>
        <taxon>Chironominae</taxon>
        <taxon>Polypedilum</taxon>
        <taxon>Polypedilum</taxon>
    </lineage>
</organism>
<keyword evidence="5" id="KW-0862">Zinc</keyword>
<evidence type="ECO:0000256" key="4">
    <source>
        <dbReference type="ARBA" id="ARBA00022771"/>
    </source>
</evidence>
<dbReference type="PROSITE" id="PS50157">
    <property type="entry name" value="ZINC_FINGER_C2H2_2"/>
    <property type="match status" value="2"/>
</dbReference>
<evidence type="ECO:0000256" key="8">
    <source>
        <dbReference type="SAM" id="MobiDB-lite"/>
    </source>
</evidence>
<keyword evidence="2" id="KW-0479">Metal-binding</keyword>
<feature type="region of interest" description="Disordered" evidence="8">
    <location>
        <begin position="1"/>
        <end position="75"/>
    </location>
</feature>
<evidence type="ECO:0000259" key="9">
    <source>
        <dbReference type="PROSITE" id="PS50157"/>
    </source>
</evidence>
<dbReference type="PANTHER" id="PTHR24406">
    <property type="entry name" value="TRANSCRIPTIONAL REPRESSOR CTCFL-RELATED"/>
    <property type="match status" value="1"/>
</dbReference>
<evidence type="ECO:0000256" key="6">
    <source>
        <dbReference type="ARBA" id="ARBA00023242"/>
    </source>
</evidence>
<keyword evidence="11" id="KW-1185">Reference proteome</keyword>
<dbReference type="InterPro" id="IPR050888">
    <property type="entry name" value="ZnF_C2H2-type_TF"/>
</dbReference>
<dbReference type="AlphaFoldDB" id="A0A9J6C0M0"/>
<evidence type="ECO:0000313" key="10">
    <source>
        <dbReference type="EMBL" id="KAG5675456.1"/>
    </source>
</evidence>
<dbReference type="GO" id="GO:0008270">
    <property type="term" value="F:zinc ion binding"/>
    <property type="evidence" value="ECO:0007669"/>
    <property type="project" value="UniProtKB-KW"/>
</dbReference>
<dbReference type="GO" id="GO:0005634">
    <property type="term" value="C:nucleus"/>
    <property type="evidence" value="ECO:0007669"/>
    <property type="project" value="UniProtKB-SubCell"/>
</dbReference>